<keyword evidence="2" id="KW-0732">Signal</keyword>
<accession>A0A4P9ZMU5</accession>
<feature type="compositionally biased region" description="Polar residues" evidence="1">
    <location>
        <begin position="29"/>
        <end position="50"/>
    </location>
</feature>
<name>A0A4P9ZMU5_9FUNG</name>
<feature type="compositionally biased region" description="Basic and acidic residues" evidence="1">
    <location>
        <begin position="84"/>
        <end position="101"/>
    </location>
</feature>
<feature type="chain" id="PRO_5020722363" evidence="2">
    <location>
        <begin position="31"/>
        <end position="119"/>
    </location>
</feature>
<feature type="compositionally biased region" description="Polar residues" evidence="1">
    <location>
        <begin position="71"/>
        <end position="83"/>
    </location>
</feature>
<reference evidence="4" key="1">
    <citation type="journal article" date="2018" name="Nat. Microbiol.">
        <title>Leveraging single-cell genomics to expand the fungal tree of life.</title>
        <authorList>
            <person name="Ahrendt S.R."/>
            <person name="Quandt C.A."/>
            <person name="Ciobanu D."/>
            <person name="Clum A."/>
            <person name="Salamov A."/>
            <person name="Andreopoulos B."/>
            <person name="Cheng J.F."/>
            <person name="Woyke T."/>
            <person name="Pelin A."/>
            <person name="Henrissat B."/>
            <person name="Reynolds N.K."/>
            <person name="Benny G.L."/>
            <person name="Smith M.E."/>
            <person name="James T.Y."/>
            <person name="Grigoriev I.V."/>
        </authorList>
    </citation>
    <scope>NUCLEOTIDE SEQUENCE [LARGE SCALE GENOMIC DNA]</scope>
    <source>
        <strain evidence="4">RSA 468</strain>
    </source>
</reference>
<evidence type="ECO:0000313" key="3">
    <source>
        <dbReference type="EMBL" id="RKP34408.1"/>
    </source>
</evidence>
<proteinExistence type="predicted"/>
<dbReference type="EMBL" id="ML003215">
    <property type="protein sequence ID" value="RKP34408.1"/>
    <property type="molecule type" value="Genomic_DNA"/>
</dbReference>
<feature type="region of interest" description="Disordered" evidence="1">
    <location>
        <begin position="27"/>
        <end position="119"/>
    </location>
</feature>
<evidence type="ECO:0000256" key="2">
    <source>
        <dbReference type="SAM" id="SignalP"/>
    </source>
</evidence>
<keyword evidence="4" id="KW-1185">Reference proteome</keyword>
<evidence type="ECO:0000313" key="4">
    <source>
        <dbReference type="Proteomes" id="UP000268162"/>
    </source>
</evidence>
<dbReference type="AlphaFoldDB" id="A0A4P9ZMU5"/>
<organism evidence="3 4">
    <name type="scientific">Dimargaris cristalligena</name>
    <dbReference type="NCBI Taxonomy" id="215637"/>
    <lineage>
        <taxon>Eukaryota</taxon>
        <taxon>Fungi</taxon>
        <taxon>Fungi incertae sedis</taxon>
        <taxon>Zoopagomycota</taxon>
        <taxon>Kickxellomycotina</taxon>
        <taxon>Dimargaritomycetes</taxon>
        <taxon>Dimargaritales</taxon>
        <taxon>Dimargaritaceae</taxon>
        <taxon>Dimargaris</taxon>
    </lineage>
</organism>
<sequence>MAFISSKKVLILGAFCAFTAMTFAPVSVTAGNPSGSNHADVGQTNHQNKPPGQGNRSHRLFARASFVPVNKPNQKDNTTVNKPNQKDHTTVNKPNQKDHTTVNKPNQKDNTAVKRIGKC</sequence>
<evidence type="ECO:0000256" key="1">
    <source>
        <dbReference type="SAM" id="MobiDB-lite"/>
    </source>
</evidence>
<dbReference type="Proteomes" id="UP000268162">
    <property type="component" value="Unassembled WGS sequence"/>
</dbReference>
<gene>
    <name evidence="3" type="ORF">BJ085DRAFT_34923</name>
</gene>
<protein>
    <submittedName>
        <fullName evidence="3">Uncharacterized protein</fullName>
    </submittedName>
</protein>
<feature type="signal peptide" evidence="2">
    <location>
        <begin position="1"/>
        <end position="30"/>
    </location>
</feature>